<reference evidence="1 2" key="1">
    <citation type="journal article" date="2024" name="Int. J. Syst. Evol. Microbiol.">
        <title>Paenibacillus hexagrammi sp. nov., a novel bacterium isolated from the gut content of Hexagrammos agrammus.</title>
        <authorList>
            <person name="Jung H.K."/>
            <person name="Kim D.G."/>
            <person name="Zin H."/>
            <person name="Park J."/>
            <person name="Jung H."/>
            <person name="Kim Y.O."/>
            <person name="Kong H.J."/>
            <person name="Kim J.W."/>
            <person name="Kim Y.S."/>
        </authorList>
    </citation>
    <scope>NUCLEOTIDE SEQUENCE [LARGE SCALE GENOMIC DNA]</scope>
    <source>
        <strain evidence="1 2">YPD9-1</strain>
    </source>
</reference>
<dbReference type="EMBL" id="CP090978">
    <property type="protein sequence ID" value="UJF34265.1"/>
    <property type="molecule type" value="Genomic_DNA"/>
</dbReference>
<name>A0ABY3SL55_9BACL</name>
<protein>
    <submittedName>
        <fullName evidence="1">Class I SAM-dependent methyltransferase</fullName>
    </submittedName>
</protein>
<evidence type="ECO:0000313" key="1">
    <source>
        <dbReference type="EMBL" id="UJF34265.1"/>
    </source>
</evidence>
<dbReference type="Gene3D" id="3.40.50.150">
    <property type="entry name" value="Vaccinia Virus protein VP39"/>
    <property type="match status" value="1"/>
</dbReference>
<sequence>MGTSNWQNVSYCIDLIRRISPKVILDVGVGFGRWGVLCREFLDVWNGRVGRESWETRIEGIEAFSANIDEYHRFFYTKIWEMDASDFLRTSQDKYNLIIFGDVLEHFYKDEGHKLLAFALDSSDYVMINIPIGDSWEQGDVYGNQYEEHKSEWYVSDFDTYPTVRIRLFKDYICRDFATILMSRNNIIFNEFLQQLQIEGEVNQIKNELDYTQEYLNQLYIKKHESVQNLEIVINEGEMKISNAIKDEKSLITIKLSNDNNIKSNGNEVWIYHVSSDIVSAVDLNKIKKDSNWMTRADQNAPTGNCLIASQIGAEVQFEIIGKNLKLKCLSHPWSGKIEIFNGDAFLLKVDLYSANQKIIDVIINLKDVD</sequence>
<keyword evidence="2" id="KW-1185">Reference proteome</keyword>
<gene>
    <name evidence="1" type="ORF">L0M14_03300</name>
</gene>
<dbReference type="Proteomes" id="UP001649230">
    <property type="component" value="Chromosome"/>
</dbReference>
<organism evidence="1 2">
    <name type="scientific">Paenibacillus hexagrammi</name>
    <dbReference type="NCBI Taxonomy" id="2908839"/>
    <lineage>
        <taxon>Bacteria</taxon>
        <taxon>Bacillati</taxon>
        <taxon>Bacillota</taxon>
        <taxon>Bacilli</taxon>
        <taxon>Bacillales</taxon>
        <taxon>Paenibacillaceae</taxon>
        <taxon>Paenibacillus</taxon>
    </lineage>
</organism>
<accession>A0ABY3SL55</accession>
<dbReference type="GO" id="GO:0032259">
    <property type="term" value="P:methylation"/>
    <property type="evidence" value="ECO:0007669"/>
    <property type="project" value="UniProtKB-KW"/>
</dbReference>
<keyword evidence="1" id="KW-0489">Methyltransferase</keyword>
<dbReference type="SUPFAM" id="SSF53335">
    <property type="entry name" value="S-adenosyl-L-methionine-dependent methyltransferases"/>
    <property type="match status" value="1"/>
</dbReference>
<proteinExistence type="predicted"/>
<evidence type="ECO:0000313" key="2">
    <source>
        <dbReference type="Proteomes" id="UP001649230"/>
    </source>
</evidence>
<keyword evidence="1" id="KW-0808">Transferase</keyword>
<dbReference type="GO" id="GO:0008168">
    <property type="term" value="F:methyltransferase activity"/>
    <property type="evidence" value="ECO:0007669"/>
    <property type="project" value="UniProtKB-KW"/>
</dbReference>
<dbReference type="InterPro" id="IPR029063">
    <property type="entry name" value="SAM-dependent_MTases_sf"/>
</dbReference>
<dbReference type="RefSeq" id="WP_235120795.1">
    <property type="nucleotide sequence ID" value="NZ_CP090978.1"/>
</dbReference>